<name>A0A976MDL5_THEOR</name>
<accession>A0A976MDL5</accession>
<dbReference type="InterPro" id="IPR001158">
    <property type="entry name" value="DIX"/>
</dbReference>
<evidence type="ECO:0000259" key="1">
    <source>
        <dbReference type="Pfam" id="PF00778"/>
    </source>
</evidence>
<proteinExistence type="predicted"/>
<sequence>MNAQGYKLLLYVVTNDGDDWETPNALVIPVNSHDFKVTLGYIRSIFPLPGNYHFRTRYKHGNGYVWLDLTRDDEVLQSVDNILRLNSETKGDNYVKKANLLPETKYVDKVIQLGKRNLLFRVDVKHLYSIWNLCKTEQDYKQALIATNHFYNFGRQLSPEAVDKLFVTTMRCNMLEEAIELIRGSRNWLKKPPSLSLIYVLLNELISRDDFDNVYEVYKIVRTSWQIRLTPTLYEYCIGYMLNTNAYPLEESLMVYGDSDKMSVRMSEETHNKLLEKCLEVTEGTSDLCRVTCLYIISRMIRELERFKSPKSYYLLSWFSFRFKDEINELEIPGLNHLVRDWKKCLEYSVDSSILCNQKQVLSKKFFEELGSNIESFKIIKS</sequence>
<evidence type="ECO:0000313" key="3">
    <source>
        <dbReference type="Proteomes" id="UP000244811"/>
    </source>
</evidence>
<organism evidence="2 3">
    <name type="scientific">Theileria orientalis</name>
    <dbReference type="NCBI Taxonomy" id="68886"/>
    <lineage>
        <taxon>Eukaryota</taxon>
        <taxon>Sar</taxon>
        <taxon>Alveolata</taxon>
        <taxon>Apicomplexa</taxon>
        <taxon>Aconoidasida</taxon>
        <taxon>Piroplasmida</taxon>
        <taxon>Theileriidae</taxon>
        <taxon>Theileria</taxon>
    </lineage>
</organism>
<dbReference type="PANTHER" id="PTHR42509:SF1">
    <property type="entry name" value="DIX DOMAIN-CONTAINING PROTEIN"/>
    <property type="match status" value="1"/>
</dbReference>
<dbReference type="Proteomes" id="UP000244811">
    <property type="component" value="Chromosome 4"/>
</dbReference>
<dbReference type="PANTHER" id="PTHR42509">
    <property type="entry name" value="DIX DOMAIN-CONTAINING PROTEIN"/>
    <property type="match status" value="1"/>
</dbReference>
<reference evidence="2" key="1">
    <citation type="submission" date="2022-07" db="EMBL/GenBank/DDBJ databases">
        <title>Evaluation of T. orientalis genome assembly methods using nanopore sequencing and analysis of variation between genomes.</title>
        <authorList>
            <person name="Yam J."/>
            <person name="Micallef M.L."/>
            <person name="Liu M."/>
            <person name="Djordjevic S.P."/>
            <person name="Bogema D.R."/>
            <person name="Jenkins C."/>
        </authorList>
    </citation>
    <scope>NUCLEOTIDE SEQUENCE</scope>
    <source>
        <strain evidence="2">Goon Nure</strain>
    </source>
</reference>
<dbReference type="InterPro" id="IPR029071">
    <property type="entry name" value="Ubiquitin-like_domsf"/>
</dbReference>
<gene>
    <name evidence="2" type="ORF">MACK_002801</name>
</gene>
<dbReference type="Pfam" id="PF00778">
    <property type="entry name" value="DIX"/>
    <property type="match status" value="1"/>
</dbReference>
<dbReference type="EMBL" id="CP056072">
    <property type="protein sequence ID" value="UKK02705.2"/>
    <property type="molecule type" value="Genomic_DNA"/>
</dbReference>
<evidence type="ECO:0000313" key="2">
    <source>
        <dbReference type="EMBL" id="UKK02705.2"/>
    </source>
</evidence>
<protein>
    <recommendedName>
        <fullName evidence="1">DIX domain-containing protein</fullName>
    </recommendedName>
</protein>
<feature type="domain" description="DIX" evidence="1">
    <location>
        <begin position="19"/>
        <end position="80"/>
    </location>
</feature>
<dbReference type="SUPFAM" id="SSF54236">
    <property type="entry name" value="Ubiquitin-like"/>
    <property type="match status" value="1"/>
</dbReference>
<dbReference type="AlphaFoldDB" id="A0A976MDL5"/>